<sequence length="172" mass="19132">MQAFLLRAPSWVIGVLSGGLFAVLFVVAWGPDTRLGFVVITALVAGAIFGTTLALATRASRREQLRALEEVPLADWKAVRRAAWRGPVPAEPASRAAALDLANRMFARAHRFRILIYIVFSVNLVLAIVQLVVNDQRWHIITLVLWVIALASHWYSLRRLQTRIALLDGRAT</sequence>
<dbReference type="RefSeq" id="WP_344148476.1">
    <property type="nucleotide sequence ID" value="NZ_BAAANF010000006.1"/>
</dbReference>
<feature type="transmembrane region" description="Helical" evidence="1">
    <location>
        <begin position="35"/>
        <end position="56"/>
    </location>
</feature>
<evidence type="ECO:0000313" key="3">
    <source>
        <dbReference type="Proteomes" id="UP001500280"/>
    </source>
</evidence>
<feature type="transmembrane region" description="Helical" evidence="1">
    <location>
        <begin position="114"/>
        <end position="132"/>
    </location>
</feature>
<feature type="transmembrane region" description="Helical" evidence="1">
    <location>
        <begin position="138"/>
        <end position="157"/>
    </location>
</feature>
<organism evidence="2 3">
    <name type="scientific">Kribbella yunnanensis</name>
    <dbReference type="NCBI Taxonomy" id="190194"/>
    <lineage>
        <taxon>Bacteria</taxon>
        <taxon>Bacillati</taxon>
        <taxon>Actinomycetota</taxon>
        <taxon>Actinomycetes</taxon>
        <taxon>Propionibacteriales</taxon>
        <taxon>Kribbellaceae</taxon>
        <taxon>Kribbella</taxon>
    </lineage>
</organism>
<comment type="caution">
    <text evidence="2">The sequence shown here is derived from an EMBL/GenBank/DDBJ whole genome shotgun (WGS) entry which is preliminary data.</text>
</comment>
<evidence type="ECO:0008006" key="4">
    <source>
        <dbReference type="Google" id="ProtNLM"/>
    </source>
</evidence>
<protein>
    <recommendedName>
        <fullName evidence="4">2TM domain-containing protein</fullName>
    </recommendedName>
</protein>
<evidence type="ECO:0000256" key="1">
    <source>
        <dbReference type="SAM" id="Phobius"/>
    </source>
</evidence>
<keyword evidence="1" id="KW-0472">Membrane</keyword>
<keyword evidence="3" id="KW-1185">Reference proteome</keyword>
<gene>
    <name evidence="2" type="ORF">GCM10009745_19660</name>
</gene>
<dbReference type="Proteomes" id="UP001500280">
    <property type="component" value="Unassembled WGS sequence"/>
</dbReference>
<evidence type="ECO:0000313" key="2">
    <source>
        <dbReference type="EMBL" id="GAA1676489.1"/>
    </source>
</evidence>
<feature type="transmembrane region" description="Helical" evidence="1">
    <location>
        <begin position="12"/>
        <end position="29"/>
    </location>
</feature>
<dbReference type="EMBL" id="BAAANF010000006">
    <property type="protein sequence ID" value="GAA1676489.1"/>
    <property type="molecule type" value="Genomic_DNA"/>
</dbReference>
<name>A0ABN2GTC7_9ACTN</name>
<accession>A0ABN2GTC7</accession>
<reference evidence="2 3" key="1">
    <citation type="journal article" date="2019" name="Int. J. Syst. Evol. Microbiol.">
        <title>The Global Catalogue of Microorganisms (GCM) 10K type strain sequencing project: providing services to taxonomists for standard genome sequencing and annotation.</title>
        <authorList>
            <consortium name="The Broad Institute Genomics Platform"/>
            <consortium name="The Broad Institute Genome Sequencing Center for Infectious Disease"/>
            <person name="Wu L."/>
            <person name="Ma J."/>
        </authorList>
    </citation>
    <scope>NUCLEOTIDE SEQUENCE [LARGE SCALE GENOMIC DNA]</scope>
    <source>
        <strain evidence="2 3">JCM 14307</strain>
    </source>
</reference>
<keyword evidence="1" id="KW-0812">Transmembrane</keyword>
<keyword evidence="1" id="KW-1133">Transmembrane helix</keyword>
<proteinExistence type="predicted"/>